<evidence type="ECO:0000256" key="1">
    <source>
        <dbReference type="ARBA" id="ARBA00022741"/>
    </source>
</evidence>
<dbReference type="PROSITE" id="PS00688">
    <property type="entry name" value="SIGMA54_INTERACT_3"/>
    <property type="match status" value="1"/>
</dbReference>
<dbReference type="FunFam" id="3.40.50.300:FF:000006">
    <property type="entry name" value="DNA-binding transcriptional regulator NtrC"/>
    <property type="match status" value="1"/>
</dbReference>
<dbReference type="PROSITE" id="PS00675">
    <property type="entry name" value="SIGMA54_INTERACT_1"/>
    <property type="match status" value="1"/>
</dbReference>
<dbReference type="InterPro" id="IPR003593">
    <property type="entry name" value="AAA+_ATPase"/>
</dbReference>
<keyword evidence="4" id="KW-0804">Transcription</keyword>
<evidence type="ECO:0000259" key="6">
    <source>
        <dbReference type="PROSITE" id="PS50045"/>
    </source>
</evidence>
<evidence type="ECO:0000313" key="8">
    <source>
        <dbReference type="EMBL" id="TWU62060.1"/>
    </source>
</evidence>
<comment type="caution">
    <text evidence="8">The sequence shown here is derived from an EMBL/GenBank/DDBJ whole genome shotgun (WGS) entry which is preliminary data.</text>
</comment>
<keyword evidence="2" id="KW-0067">ATP-binding</keyword>
<dbReference type="PANTHER" id="PTHR32071">
    <property type="entry name" value="TRANSCRIPTIONAL REGULATORY PROTEIN"/>
    <property type="match status" value="1"/>
</dbReference>
<dbReference type="PROSITE" id="PS50110">
    <property type="entry name" value="RESPONSE_REGULATORY"/>
    <property type="match status" value="1"/>
</dbReference>
<feature type="domain" description="Sigma-54 factor interaction" evidence="6">
    <location>
        <begin position="147"/>
        <end position="368"/>
    </location>
</feature>
<feature type="modified residue" description="4-aspartylphosphate" evidence="5">
    <location>
        <position position="56"/>
    </location>
</feature>
<reference evidence="8 9" key="1">
    <citation type="submission" date="2019-02" db="EMBL/GenBank/DDBJ databases">
        <title>Deep-cultivation of Planctomycetes and their phenomic and genomic characterization uncovers novel biology.</title>
        <authorList>
            <person name="Wiegand S."/>
            <person name="Jogler M."/>
            <person name="Boedeker C."/>
            <person name="Pinto D."/>
            <person name="Vollmers J."/>
            <person name="Rivas-Marin E."/>
            <person name="Kohn T."/>
            <person name="Peeters S.H."/>
            <person name="Heuer A."/>
            <person name="Rast P."/>
            <person name="Oberbeckmann S."/>
            <person name="Bunk B."/>
            <person name="Jeske O."/>
            <person name="Meyerdierks A."/>
            <person name="Storesund J.E."/>
            <person name="Kallscheuer N."/>
            <person name="Luecker S."/>
            <person name="Lage O.M."/>
            <person name="Pohl T."/>
            <person name="Merkel B.J."/>
            <person name="Hornburger P."/>
            <person name="Mueller R.-W."/>
            <person name="Bruemmer F."/>
            <person name="Labrenz M."/>
            <person name="Spormann A.M."/>
            <person name="Op Den Camp H."/>
            <person name="Overmann J."/>
            <person name="Amann R."/>
            <person name="Jetten M.S.M."/>
            <person name="Mascher T."/>
            <person name="Medema M.H."/>
            <person name="Devos D.P."/>
            <person name="Kaster A.-K."/>
            <person name="Ovreas L."/>
            <person name="Rohde M."/>
            <person name="Galperin M.Y."/>
            <person name="Jogler C."/>
        </authorList>
    </citation>
    <scope>NUCLEOTIDE SEQUENCE [LARGE SCALE GENOMIC DNA]</scope>
    <source>
        <strain evidence="8 9">V7</strain>
    </source>
</reference>
<dbReference type="PRINTS" id="PR01590">
    <property type="entry name" value="HTHFIS"/>
</dbReference>
<dbReference type="AlphaFoldDB" id="A0A5C6FIW8"/>
<dbReference type="Pfam" id="PF02954">
    <property type="entry name" value="HTH_8"/>
    <property type="match status" value="1"/>
</dbReference>
<dbReference type="GO" id="GO:0000160">
    <property type="term" value="P:phosphorelay signal transduction system"/>
    <property type="evidence" value="ECO:0007669"/>
    <property type="project" value="InterPro"/>
</dbReference>
<dbReference type="Gene3D" id="1.10.8.60">
    <property type="match status" value="1"/>
</dbReference>
<dbReference type="PANTHER" id="PTHR32071:SF100">
    <property type="entry name" value="RESPONSE REGULATOR PROTEIN PILR"/>
    <property type="match status" value="1"/>
</dbReference>
<dbReference type="SMART" id="SM00448">
    <property type="entry name" value="REC"/>
    <property type="match status" value="1"/>
</dbReference>
<dbReference type="Proteomes" id="UP000316476">
    <property type="component" value="Unassembled WGS sequence"/>
</dbReference>
<dbReference type="InterPro" id="IPR001789">
    <property type="entry name" value="Sig_transdc_resp-reg_receiver"/>
</dbReference>
<dbReference type="InterPro" id="IPR025944">
    <property type="entry name" value="Sigma_54_int_dom_CS"/>
</dbReference>
<evidence type="ECO:0000256" key="2">
    <source>
        <dbReference type="ARBA" id="ARBA00022840"/>
    </source>
</evidence>
<dbReference type="Pfam" id="PF00072">
    <property type="entry name" value="Response_reg"/>
    <property type="match status" value="1"/>
</dbReference>
<accession>A0A5C6FIW8</accession>
<dbReference type="CDD" id="cd00009">
    <property type="entry name" value="AAA"/>
    <property type="match status" value="1"/>
</dbReference>
<name>A0A5C6FIW8_9PLAN</name>
<sequence>MSNDQLQILFVDDDPDFASACVRWFEKSGHSVVHAASGQDGVSESQKRDFDIAILDWNLPGLSGLELVQRMRDTSVDTEIIVLTGEGTIENAVESMRRGAFDFLSKPFPMAELERRCQVASEARRLRKENAQLREVIDRSKSPAVQMVGKSEKMKKVFRLIDRVAPTDKPVLIQGESGTGKELVAQAIHQNSTRGDRPLVTVNCAALPEQLVESELFGHEKGSFTGATAAKPGLFEVADRSTLFIDEIGELPLMLQPKLLRVLEDGSMRRVGSEKERRVDVRIIAATNRNLKDEVEAGRFREDLYYRINVLAIDLPALRDRGSDVETMVEQFLGDQHELHPQARSALLSYDWPGNVRQLINTIERAKVLTDDEITIDDLPDEVAANESAVGEESGIQEGTLMRLQRQHIIEVLQQENGNKSAAARVLGIERRKLYRMMKQHGIDG</sequence>
<evidence type="ECO:0000256" key="4">
    <source>
        <dbReference type="ARBA" id="ARBA00023163"/>
    </source>
</evidence>
<dbReference type="Gene3D" id="1.10.10.60">
    <property type="entry name" value="Homeodomain-like"/>
    <property type="match status" value="1"/>
</dbReference>
<protein>
    <submittedName>
        <fullName evidence="8">Transcriptional regulatory protein ZraR</fullName>
    </submittedName>
</protein>
<evidence type="ECO:0000256" key="3">
    <source>
        <dbReference type="ARBA" id="ARBA00023015"/>
    </source>
</evidence>
<keyword evidence="5" id="KW-0597">Phosphoprotein</keyword>
<dbReference type="OrthoDB" id="9807827at2"/>
<organism evidence="8 9">
    <name type="scientific">Crateriforma conspicua</name>
    <dbReference type="NCBI Taxonomy" id="2527996"/>
    <lineage>
        <taxon>Bacteria</taxon>
        <taxon>Pseudomonadati</taxon>
        <taxon>Planctomycetota</taxon>
        <taxon>Planctomycetia</taxon>
        <taxon>Planctomycetales</taxon>
        <taxon>Planctomycetaceae</taxon>
        <taxon>Crateriforma</taxon>
    </lineage>
</organism>
<dbReference type="Gene3D" id="3.40.50.300">
    <property type="entry name" value="P-loop containing nucleotide triphosphate hydrolases"/>
    <property type="match status" value="1"/>
</dbReference>
<dbReference type="InterPro" id="IPR002078">
    <property type="entry name" value="Sigma_54_int"/>
</dbReference>
<feature type="domain" description="Response regulatory" evidence="7">
    <location>
        <begin position="7"/>
        <end position="121"/>
    </location>
</feature>
<dbReference type="Pfam" id="PF25601">
    <property type="entry name" value="AAA_lid_14"/>
    <property type="match status" value="1"/>
</dbReference>
<dbReference type="GO" id="GO:0006355">
    <property type="term" value="P:regulation of DNA-templated transcription"/>
    <property type="evidence" value="ECO:0007669"/>
    <property type="project" value="InterPro"/>
</dbReference>
<evidence type="ECO:0000256" key="5">
    <source>
        <dbReference type="PROSITE-ProRule" id="PRU00169"/>
    </source>
</evidence>
<dbReference type="GO" id="GO:0005524">
    <property type="term" value="F:ATP binding"/>
    <property type="evidence" value="ECO:0007669"/>
    <property type="project" value="UniProtKB-KW"/>
</dbReference>
<dbReference type="SMART" id="SM00382">
    <property type="entry name" value="AAA"/>
    <property type="match status" value="1"/>
</dbReference>
<dbReference type="RefSeq" id="WP_146414803.1">
    <property type="nucleotide sequence ID" value="NZ_SJPZ01000002.1"/>
</dbReference>
<keyword evidence="3" id="KW-0805">Transcription regulation</keyword>
<dbReference type="SUPFAM" id="SSF52172">
    <property type="entry name" value="CheY-like"/>
    <property type="match status" value="1"/>
</dbReference>
<dbReference type="InterPro" id="IPR025662">
    <property type="entry name" value="Sigma_54_int_dom_ATP-bd_1"/>
</dbReference>
<gene>
    <name evidence="8" type="primary">zraR_8</name>
    <name evidence="8" type="ORF">V7x_37890</name>
</gene>
<dbReference type="SUPFAM" id="SSF46689">
    <property type="entry name" value="Homeodomain-like"/>
    <property type="match status" value="1"/>
</dbReference>
<dbReference type="Gene3D" id="3.40.50.2300">
    <property type="match status" value="1"/>
</dbReference>
<dbReference type="PROSITE" id="PS50045">
    <property type="entry name" value="SIGMA54_INTERACT_4"/>
    <property type="match status" value="1"/>
</dbReference>
<dbReference type="InterPro" id="IPR058031">
    <property type="entry name" value="AAA_lid_NorR"/>
</dbReference>
<evidence type="ECO:0000313" key="9">
    <source>
        <dbReference type="Proteomes" id="UP000316476"/>
    </source>
</evidence>
<evidence type="ECO:0000259" key="7">
    <source>
        <dbReference type="PROSITE" id="PS50110"/>
    </source>
</evidence>
<proteinExistence type="predicted"/>
<dbReference type="InterPro" id="IPR002197">
    <property type="entry name" value="HTH_Fis"/>
</dbReference>
<dbReference type="Pfam" id="PF00158">
    <property type="entry name" value="Sigma54_activat"/>
    <property type="match status" value="1"/>
</dbReference>
<dbReference type="InterPro" id="IPR027417">
    <property type="entry name" value="P-loop_NTPase"/>
</dbReference>
<dbReference type="InterPro" id="IPR011006">
    <property type="entry name" value="CheY-like_superfamily"/>
</dbReference>
<dbReference type="EMBL" id="SJPZ01000002">
    <property type="protein sequence ID" value="TWU62060.1"/>
    <property type="molecule type" value="Genomic_DNA"/>
</dbReference>
<keyword evidence="1" id="KW-0547">Nucleotide-binding</keyword>
<dbReference type="SUPFAM" id="SSF52540">
    <property type="entry name" value="P-loop containing nucleoside triphosphate hydrolases"/>
    <property type="match status" value="1"/>
</dbReference>
<dbReference type="InterPro" id="IPR009057">
    <property type="entry name" value="Homeodomain-like_sf"/>
</dbReference>
<dbReference type="GO" id="GO:0043565">
    <property type="term" value="F:sequence-specific DNA binding"/>
    <property type="evidence" value="ECO:0007669"/>
    <property type="project" value="InterPro"/>
</dbReference>